<keyword evidence="3 5" id="KW-1133">Transmembrane helix</keyword>
<evidence type="ECO:0000256" key="3">
    <source>
        <dbReference type="ARBA" id="ARBA00022989"/>
    </source>
</evidence>
<evidence type="ECO:0000256" key="1">
    <source>
        <dbReference type="ARBA" id="ARBA00004141"/>
    </source>
</evidence>
<feature type="transmembrane region" description="Helical" evidence="5">
    <location>
        <begin position="187"/>
        <end position="207"/>
    </location>
</feature>
<comment type="subcellular location">
    <subcellularLocation>
        <location evidence="1">Membrane</location>
        <topology evidence="1">Multi-pass membrane protein</topology>
    </subcellularLocation>
</comment>
<evidence type="ECO:0000256" key="4">
    <source>
        <dbReference type="ARBA" id="ARBA00023136"/>
    </source>
</evidence>
<feature type="transmembrane region" description="Helical" evidence="5">
    <location>
        <begin position="127"/>
        <end position="154"/>
    </location>
</feature>
<name>A0A0F7RSG7_9BASI</name>
<feature type="transmembrane region" description="Helical" evidence="5">
    <location>
        <begin position="50"/>
        <end position="71"/>
    </location>
</feature>
<feature type="non-terminal residue" evidence="7">
    <location>
        <position position="210"/>
    </location>
</feature>
<dbReference type="Proteomes" id="UP000242770">
    <property type="component" value="Unassembled WGS sequence"/>
</dbReference>
<organism evidence="7 8">
    <name type="scientific">Sporisorium scitamineum</name>
    <dbReference type="NCBI Taxonomy" id="49012"/>
    <lineage>
        <taxon>Eukaryota</taxon>
        <taxon>Fungi</taxon>
        <taxon>Dikarya</taxon>
        <taxon>Basidiomycota</taxon>
        <taxon>Ustilaginomycotina</taxon>
        <taxon>Ustilaginomycetes</taxon>
        <taxon>Ustilaginales</taxon>
        <taxon>Ustilaginaceae</taxon>
        <taxon>Sporisorium</taxon>
    </lineage>
</organism>
<feature type="transmembrane region" description="Helical" evidence="5">
    <location>
        <begin position="160"/>
        <end position="180"/>
    </location>
</feature>
<reference evidence="8" key="1">
    <citation type="submission" date="2014-06" db="EMBL/GenBank/DDBJ databases">
        <authorList>
            <person name="Berkman P.J."/>
        </authorList>
    </citation>
    <scope>NUCLEOTIDE SEQUENCE [LARGE SCALE GENOMIC DNA]</scope>
</reference>
<dbReference type="Gene3D" id="1.20.1740.10">
    <property type="entry name" value="Amino acid/polyamine transporter I"/>
    <property type="match status" value="1"/>
</dbReference>
<feature type="transmembrane region" description="Helical" evidence="5">
    <location>
        <begin position="83"/>
        <end position="106"/>
    </location>
</feature>
<dbReference type="GO" id="GO:0016020">
    <property type="term" value="C:membrane"/>
    <property type="evidence" value="ECO:0007669"/>
    <property type="project" value="UniProtKB-SubCell"/>
</dbReference>
<keyword evidence="8" id="KW-1185">Reference proteome</keyword>
<sequence length="210" mass="22187">MGTSPSPSEKTSDPFEATAVLETQVNQYPTQPIEDHEEHGLHKALKPRHLILISIGACIGTGIFLGVGGALKSGGPLGLLLGYSVIASVVIAVMLMVCELTTFLPVSGGHIRLAGRFVDPALSAAMGWNYLVCWTLILAAELSAAAVLVSYWIPTSHVNSAVWIAIGSMVTLGLNVFSAGVYGEAEFWFASIKVITIIGLIFTSIFITSK</sequence>
<dbReference type="AlphaFoldDB" id="A0A0F7RSG7"/>
<feature type="domain" description="Amino acid permease/ SLC12A" evidence="6">
    <location>
        <begin position="49"/>
        <end position="207"/>
    </location>
</feature>
<dbReference type="GO" id="GO:0015171">
    <property type="term" value="F:amino acid transmembrane transporter activity"/>
    <property type="evidence" value="ECO:0007669"/>
    <property type="project" value="TreeGrafter"/>
</dbReference>
<dbReference type="PANTHER" id="PTHR43341">
    <property type="entry name" value="AMINO ACID PERMEASE"/>
    <property type="match status" value="1"/>
</dbReference>
<dbReference type="STRING" id="49012.A0A0F7RSG7"/>
<proteinExistence type="predicted"/>
<dbReference type="EMBL" id="CCFA01001127">
    <property type="protein sequence ID" value="CDR99476.1"/>
    <property type="molecule type" value="Genomic_DNA"/>
</dbReference>
<protein>
    <recommendedName>
        <fullName evidence="6">Amino acid permease/ SLC12A domain-containing protein</fullName>
    </recommendedName>
</protein>
<evidence type="ECO:0000259" key="6">
    <source>
        <dbReference type="Pfam" id="PF00324"/>
    </source>
</evidence>
<evidence type="ECO:0000256" key="2">
    <source>
        <dbReference type="ARBA" id="ARBA00022692"/>
    </source>
</evidence>
<keyword evidence="4 5" id="KW-0472">Membrane</keyword>
<evidence type="ECO:0000313" key="8">
    <source>
        <dbReference type="Proteomes" id="UP000242770"/>
    </source>
</evidence>
<dbReference type="PANTHER" id="PTHR43341:SF20">
    <property type="entry name" value="AAT FAMILY AMINO ACID TRANSPORTER"/>
    <property type="match status" value="1"/>
</dbReference>
<gene>
    <name evidence="7" type="primary">SSCI21640.1</name>
</gene>
<keyword evidence="2 5" id="KW-0812">Transmembrane</keyword>
<dbReference type="Pfam" id="PF00324">
    <property type="entry name" value="AA_permease"/>
    <property type="match status" value="1"/>
</dbReference>
<dbReference type="InterPro" id="IPR050524">
    <property type="entry name" value="APC_YAT"/>
</dbReference>
<evidence type="ECO:0000256" key="5">
    <source>
        <dbReference type="SAM" id="Phobius"/>
    </source>
</evidence>
<evidence type="ECO:0000313" key="7">
    <source>
        <dbReference type="EMBL" id="CDR99476.1"/>
    </source>
</evidence>
<accession>A0A0F7RSG7</accession>
<dbReference type="InterPro" id="IPR004841">
    <property type="entry name" value="AA-permease/SLC12A_dom"/>
</dbReference>